<feature type="chain" id="PRO_5017238623" evidence="1">
    <location>
        <begin position="30"/>
        <end position="245"/>
    </location>
</feature>
<gene>
    <name evidence="3" type="ORF">C4541_10290</name>
</gene>
<feature type="signal peptide" evidence="1">
    <location>
        <begin position="1"/>
        <end position="29"/>
    </location>
</feature>
<evidence type="ECO:0000259" key="2">
    <source>
        <dbReference type="Pfam" id="PF07589"/>
    </source>
</evidence>
<reference evidence="3 4" key="1">
    <citation type="journal article" date="2017" name="ISME J.">
        <title>Energy and carbon metabolisms in a deep terrestrial subsurface fluid microbial community.</title>
        <authorList>
            <person name="Momper L."/>
            <person name="Jungbluth S.P."/>
            <person name="Lee M.D."/>
            <person name="Amend J.P."/>
        </authorList>
    </citation>
    <scope>NUCLEOTIDE SEQUENCE [LARGE SCALE GENOMIC DNA]</scope>
    <source>
        <strain evidence="3">SURF_26</strain>
    </source>
</reference>
<dbReference type="AlphaFoldDB" id="A0A3A4QTR4"/>
<evidence type="ECO:0000256" key="1">
    <source>
        <dbReference type="SAM" id="SignalP"/>
    </source>
</evidence>
<accession>A0A3A4QTR4</accession>
<proteinExistence type="predicted"/>
<keyword evidence="1" id="KW-0732">Signal</keyword>
<dbReference type="Proteomes" id="UP000266426">
    <property type="component" value="Unassembled WGS sequence"/>
</dbReference>
<protein>
    <submittedName>
        <fullName evidence="3">PEP-CTERM sorting domain-containing protein</fullName>
    </submittedName>
</protein>
<dbReference type="NCBIfam" id="TIGR02595">
    <property type="entry name" value="PEP_CTERM"/>
    <property type="match status" value="1"/>
</dbReference>
<evidence type="ECO:0000313" key="3">
    <source>
        <dbReference type="EMBL" id="RJP57340.1"/>
    </source>
</evidence>
<comment type="caution">
    <text evidence="3">The sequence shown here is derived from an EMBL/GenBank/DDBJ whole genome shotgun (WGS) entry which is preliminary data.</text>
</comment>
<feature type="domain" description="Ice-binding protein C-terminal" evidence="2">
    <location>
        <begin position="219"/>
        <end position="238"/>
    </location>
</feature>
<sequence length="245" mass="26583">MHTKLKWRIITMKKILATLAVIACCAATASYGFIQEDWQSYTAGSQATFATTPANWGALGTEMADAYILADASSQGNFVRIFMKDAADQVGAIFATGLIQKTEFNPLIDISSWPLEFMMRSNYTNATNKLLALSITAETIADSVVRGFRTSNAAMQSIPLDSVNWTKMTFNPADLYVDGDTSIGWAVPDLTAVQKIELVVLQVNGTLPQVDDGYIDVDSVPEPGAMILFGFAGVLGYIKKRIGKN</sequence>
<dbReference type="InterPro" id="IPR013424">
    <property type="entry name" value="Ice-binding_C"/>
</dbReference>
<evidence type="ECO:0000313" key="4">
    <source>
        <dbReference type="Proteomes" id="UP000266426"/>
    </source>
</evidence>
<organism evidence="3 4">
    <name type="scientific">Candidatus Auribacter fodinae</name>
    <dbReference type="NCBI Taxonomy" id="2093366"/>
    <lineage>
        <taxon>Bacteria</taxon>
        <taxon>Pseudomonadati</taxon>
        <taxon>Candidatus Auribacterota</taxon>
        <taxon>Candidatus Auribacteria</taxon>
        <taxon>Candidatus Auribacterales</taxon>
        <taxon>Candidatus Auribacteraceae</taxon>
        <taxon>Candidatus Auribacter</taxon>
    </lineage>
</organism>
<name>A0A3A4QTR4_9BACT</name>
<dbReference type="EMBL" id="QZJZ01000082">
    <property type="protein sequence ID" value="RJP57340.1"/>
    <property type="molecule type" value="Genomic_DNA"/>
</dbReference>
<dbReference type="Pfam" id="PF07589">
    <property type="entry name" value="PEP-CTERM"/>
    <property type="match status" value="1"/>
</dbReference>